<sequence>MACFRCYKSGSDGASGENECKRNFKKLNRLILTLLSLGLFVADIVLDAWTAVELFRLGAYWSFTMLVVVLFGSAVLINIYSWLWYKYDKFTMMTNLEKVLGPWLGVLHCLTLGLYFRHLAAVSASFENIRFNKPELEEIISYRRYDLKILRLFESYTESAPQIVLMLTIALKKEGWILHVLTAVKILASMASITVSEVKYYRAIIVFMPEETKESSGWLQLLPYFLVKLILVASRLAALALFASVEPCFIFTHFICSWLVLFFVASCSKTHLMKCEGGKWLYRATLGVMWYFNWFCGGVKWKTSKMMWLYHVYMQLDIVFLCGWWYWRMSSDPPHFEISCVKVIIAATAVSGFYLVGVLCKAVYLCILHPESTEINSGEQTELCSDLTDTGRKDPTSVKKKKQRYGQIFGNVLKYTKYLLFCRQICSATCEPTETFELEASDSSRENMRLKELANSFYS</sequence>
<feature type="transmembrane region" description="Helical" evidence="7">
    <location>
        <begin position="249"/>
        <end position="268"/>
    </location>
</feature>
<reference evidence="8" key="2">
    <citation type="submission" date="2025-09" db="UniProtKB">
        <authorList>
            <consortium name="Ensembl"/>
        </authorList>
    </citation>
    <scope>IDENTIFICATION</scope>
</reference>
<protein>
    <recommendedName>
        <fullName evidence="7">XK-related protein</fullName>
    </recommendedName>
</protein>
<feature type="transmembrane region" description="Helical" evidence="7">
    <location>
        <begin position="280"/>
        <end position="301"/>
    </location>
</feature>
<evidence type="ECO:0000256" key="6">
    <source>
        <dbReference type="ARBA" id="ARBA00023136"/>
    </source>
</evidence>
<evidence type="ECO:0000313" key="9">
    <source>
        <dbReference type="Proteomes" id="UP000265000"/>
    </source>
</evidence>
<dbReference type="PANTHER" id="PTHR16024:SF19">
    <property type="entry name" value="XK-RELATED PROTEIN"/>
    <property type="match status" value="1"/>
</dbReference>
<dbReference type="AlphaFoldDB" id="A0A3Q2NU49"/>
<feature type="transmembrane region" description="Helical" evidence="7">
    <location>
        <begin position="176"/>
        <end position="200"/>
    </location>
</feature>
<comment type="subcellular location">
    <subcellularLocation>
        <location evidence="1">Cell membrane</location>
        <topology evidence="1">Multi-pass membrane protein</topology>
    </subcellularLocation>
    <subcellularLocation>
        <location evidence="7">Membrane</location>
        <topology evidence="7">Multi-pass membrane protein</topology>
    </subcellularLocation>
</comment>
<feature type="transmembrane region" description="Helical" evidence="7">
    <location>
        <begin position="221"/>
        <end position="243"/>
    </location>
</feature>
<feature type="transmembrane region" description="Helical" evidence="7">
    <location>
        <begin position="307"/>
        <end position="327"/>
    </location>
</feature>
<dbReference type="InterPro" id="IPR018629">
    <property type="entry name" value="XK-rel"/>
</dbReference>
<dbReference type="GO" id="GO:0043652">
    <property type="term" value="P:engulfment of apoptotic cell"/>
    <property type="evidence" value="ECO:0007669"/>
    <property type="project" value="TreeGrafter"/>
</dbReference>
<evidence type="ECO:0000256" key="7">
    <source>
        <dbReference type="RuleBase" id="RU910716"/>
    </source>
</evidence>
<accession>A0A3Q2NU49</accession>
<keyword evidence="6 7" id="KW-0472">Membrane</keyword>
<evidence type="ECO:0000313" key="8">
    <source>
        <dbReference type="Ensembl" id="ENSFHEP00000002829.1"/>
    </source>
</evidence>
<dbReference type="GO" id="GO:0070782">
    <property type="term" value="P:phosphatidylserine exposure on apoptotic cell surface"/>
    <property type="evidence" value="ECO:0007669"/>
    <property type="project" value="TreeGrafter"/>
</dbReference>
<dbReference type="PANTHER" id="PTHR16024">
    <property type="entry name" value="XK-RELATED PROTEIN"/>
    <property type="match status" value="1"/>
</dbReference>
<keyword evidence="9" id="KW-1185">Reference proteome</keyword>
<evidence type="ECO:0000256" key="4">
    <source>
        <dbReference type="ARBA" id="ARBA00022692"/>
    </source>
</evidence>
<evidence type="ECO:0000256" key="5">
    <source>
        <dbReference type="ARBA" id="ARBA00022989"/>
    </source>
</evidence>
<feature type="transmembrane region" description="Helical" evidence="7">
    <location>
        <begin position="30"/>
        <end position="52"/>
    </location>
</feature>
<evidence type="ECO:0000256" key="2">
    <source>
        <dbReference type="ARBA" id="ARBA00008789"/>
    </source>
</evidence>
<organism evidence="8 9">
    <name type="scientific">Fundulus heteroclitus</name>
    <name type="common">Killifish</name>
    <name type="synonym">Mummichog</name>
    <dbReference type="NCBI Taxonomy" id="8078"/>
    <lineage>
        <taxon>Eukaryota</taxon>
        <taxon>Metazoa</taxon>
        <taxon>Chordata</taxon>
        <taxon>Craniata</taxon>
        <taxon>Vertebrata</taxon>
        <taxon>Euteleostomi</taxon>
        <taxon>Actinopterygii</taxon>
        <taxon>Neopterygii</taxon>
        <taxon>Teleostei</taxon>
        <taxon>Neoteleostei</taxon>
        <taxon>Acanthomorphata</taxon>
        <taxon>Ovalentaria</taxon>
        <taxon>Atherinomorphae</taxon>
        <taxon>Cyprinodontiformes</taxon>
        <taxon>Fundulidae</taxon>
        <taxon>Fundulus</taxon>
    </lineage>
</organism>
<proteinExistence type="inferred from homology"/>
<dbReference type="GeneTree" id="ENSGT01140000282565"/>
<dbReference type="GO" id="GO:0005886">
    <property type="term" value="C:plasma membrane"/>
    <property type="evidence" value="ECO:0007669"/>
    <property type="project" value="UniProtKB-SubCell"/>
</dbReference>
<feature type="transmembrane region" description="Helical" evidence="7">
    <location>
        <begin position="58"/>
        <end position="79"/>
    </location>
</feature>
<reference evidence="8" key="1">
    <citation type="submission" date="2025-08" db="UniProtKB">
        <authorList>
            <consortium name="Ensembl"/>
        </authorList>
    </citation>
    <scope>IDENTIFICATION</scope>
</reference>
<name>A0A3Q2NU49_FUNHE</name>
<dbReference type="Pfam" id="PF09815">
    <property type="entry name" value="XK-related"/>
    <property type="match status" value="1"/>
</dbReference>
<comment type="similarity">
    <text evidence="2 7">Belongs to the XK family.</text>
</comment>
<dbReference type="Ensembl" id="ENSFHET00000011582.1">
    <property type="protein sequence ID" value="ENSFHEP00000002829.1"/>
    <property type="gene ID" value="ENSFHEG00000003640.1"/>
</dbReference>
<feature type="transmembrane region" description="Helical" evidence="7">
    <location>
        <begin position="339"/>
        <end position="364"/>
    </location>
</feature>
<evidence type="ECO:0000256" key="1">
    <source>
        <dbReference type="ARBA" id="ARBA00004651"/>
    </source>
</evidence>
<dbReference type="Proteomes" id="UP000265000">
    <property type="component" value="Unplaced"/>
</dbReference>
<dbReference type="InterPro" id="IPR050895">
    <property type="entry name" value="XK-related_scramblase"/>
</dbReference>
<keyword evidence="5 7" id="KW-1133">Transmembrane helix</keyword>
<dbReference type="GO" id="GO:1902742">
    <property type="term" value="P:apoptotic process involved in development"/>
    <property type="evidence" value="ECO:0007669"/>
    <property type="project" value="TreeGrafter"/>
</dbReference>
<evidence type="ECO:0000256" key="3">
    <source>
        <dbReference type="ARBA" id="ARBA00022475"/>
    </source>
</evidence>
<keyword evidence="3" id="KW-1003">Cell membrane</keyword>
<keyword evidence="4 7" id="KW-0812">Transmembrane</keyword>